<dbReference type="PIRSF" id="PIRSF005067">
    <property type="entry name" value="Tma_RNA-bind_prd"/>
    <property type="match status" value="1"/>
</dbReference>
<dbReference type="CDD" id="cd07953">
    <property type="entry name" value="PUA"/>
    <property type="match status" value="1"/>
</dbReference>
<dbReference type="GO" id="GO:0005737">
    <property type="term" value="C:cytoplasm"/>
    <property type="evidence" value="ECO:0007669"/>
    <property type="project" value="UniProtKB-SubCell"/>
</dbReference>
<dbReference type="PROSITE" id="PS50890">
    <property type="entry name" value="PUA"/>
    <property type="match status" value="1"/>
</dbReference>
<gene>
    <name evidence="5" type="ORF">DHA2_13897</name>
</gene>
<comment type="subcellular location">
    <subcellularLocation>
        <location evidence="2">Cytoplasm</location>
    </subcellularLocation>
</comment>
<evidence type="ECO:0000259" key="3">
    <source>
        <dbReference type="Pfam" id="PF17832"/>
    </source>
</evidence>
<sequence length="237" mass="26514">MVWRSGIYPYPSSACGPWLCHVPAKIAMQSEFKITEFFYRQAARGPMERFAREWCTNLSLLKASQAKKCVAGLKEQFPGAEALVDELFPPKGEVSLVKCKNYIQLLISTLPAGSAHNTGTKPVKRIVFWNMRDGPWIPTLRLLQRYPTLLPVLLTDALCPKFILQGAQMMAPGIHQMDQDLPRGAIVSVSIQGAPPFYIGRLTQAGKEIMAEGRHEQAVETLNIIGDGFWEYGDDYK</sequence>
<evidence type="ECO:0000313" key="5">
    <source>
        <dbReference type="EMBL" id="ESU39197.1"/>
    </source>
</evidence>
<dbReference type="NCBIfam" id="TIGR00451">
    <property type="entry name" value="unchar_dom_2"/>
    <property type="match status" value="1"/>
</dbReference>
<dbReference type="Pfam" id="PF26292">
    <property type="entry name" value="PUA_elF2D"/>
    <property type="match status" value="1"/>
</dbReference>
<organism evidence="5 6">
    <name type="scientific">Giardia intestinalis</name>
    <name type="common">Giardia lamblia</name>
    <dbReference type="NCBI Taxonomy" id="5741"/>
    <lineage>
        <taxon>Eukaryota</taxon>
        <taxon>Metamonada</taxon>
        <taxon>Diplomonadida</taxon>
        <taxon>Hexamitidae</taxon>
        <taxon>Giardiinae</taxon>
        <taxon>Giardia</taxon>
    </lineage>
</organism>
<evidence type="ECO:0000313" key="6">
    <source>
        <dbReference type="Proteomes" id="UP000018320"/>
    </source>
</evidence>
<dbReference type="VEuPathDB" id="GiardiaDB:GL50803_0013897"/>
<keyword evidence="1 2" id="KW-0963">Cytoplasm</keyword>
<accession>V6TLL6</accession>
<reference evidence="5 6" key="2">
    <citation type="journal article" date="2013" name="Genome Biol. Evol.">
        <title>Genome sequencing of Giardia lamblia genotypes A2 and B isolates (DH and GS) and comparative analysis with the genomes of genotypes A1 and E (WB and Pig).</title>
        <authorList>
            <person name="Adam R.D."/>
            <person name="Dahlstrom E.W."/>
            <person name="Martens C.A."/>
            <person name="Bruno D.P."/>
            <person name="Barbian K.D."/>
            <person name="Ricklefs S.M."/>
            <person name="Hernandez M.M."/>
            <person name="Narla N.P."/>
            <person name="Patel R.B."/>
            <person name="Porcella S.F."/>
            <person name="Nash T.E."/>
        </authorList>
    </citation>
    <scope>NUCLEOTIDE SEQUENCE [LARGE SCALE GENOMIC DNA]</scope>
    <source>
        <strain evidence="5 6">DH</strain>
    </source>
</reference>
<dbReference type="VEuPathDB" id="GiardiaDB:DHA2_13897"/>
<comment type="caution">
    <text evidence="5">The sequence shown here is derived from an EMBL/GenBank/DDBJ whole genome shotgun (WGS) entry which is preliminary data.</text>
</comment>
<dbReference type="PANTHER" id="PTHR22798">
    <property type="entry name" value="MCT-1 PROTEIN"/>
    <property type="match status" value="1"/>
</dbReference>
<proteinExistence type="predicted"/>
<dbReference type="Proteomes" id="UP000018320">
    <property type="component" value="Unassembled WGS sequence"/>
</dbReference>
<dbReference type="EMBL" id="AHGT01000005">
    <property type="protein sequence ID" value="ESU39197.1"/>
    <property type="molecule type" value="Genomic_DNA"/>
</dbReference>
<dbReference type="Gene3D" id="3.10.400.20">
    <property type="match status" value="1"/>
</dbReference>
<feature type="domain" description="Pre-PUA" evidence="3">
    <location>
        <begin position="59"/>
        <end position="147"/>
    </location>
</feature>
<dbReference type="SUPFAM" id="SSF88697">
    <property type="entry name" value="PUA domain-like"/>
    <property type="match status" value="1"/>
</dbReference>
<dbReference type="FunFam" id="3.10.400.20:FF:000011">
    <property type="entry name" value="PUA domain containing protein"/>
    <property type="match status" value="1"/>
</dbReference>
<dbReference type="InterPro" id="IPR016437">
    <property type="entry name" value="MCT-1/Tma20"/>
</dbReference>
<dbReference type="InterPro" id="IPR004521">
    <property type="entry name" value="Uncharacterised_CHP00451"/>
</dbReference>
<dbReference type="AlphaFoldDB" id="V6TLL6"/>
<dbReference type="InterPro" id="IPR041366">
    <property type="entry name" value="Pre-PUA"/>
</dbReference>
<dbReference type="InterPro" id="IPR048248">
    <property type="entry name" value="PUA_eIF2d-like"/>
</dbReference>
<dbReference type="VEuPathDB" id="GiardiaDB:GL50581_4213"/>
<dbReference type="InterPro" id="IPR015947">
    <property type="entry name" value="PUA-like_sf"/>
</dbReference>
<dbReference type="CDD" id="cd11609">
    <property type="entry name" value="MCT1_N"/>
    <property type="match status" value="1"/>
</dbReference>
<protein>
    <submittedName>
        <fullName evidence="5">Putative MCT-1 protein, N-terminal domain protein</fullName>
    </submittedName>
</protein>
<evidence type="ECO:0000256" key="1">
    <source>
        <dbReference type="ARBA" id="ARBA00022490"/>
    </source>
</evidence>
<dbReference type="PANTHER" id="PTHR22798:SF0">
    <property type="entry name" value="MALIGNANT T-CELL-AMPLIFIED SEQUENCE 1"/>
    <property type="match status" value="1"/>
</dbReference>
<reference evidence="6" key="1">
    <citation type="submission" date="2012-02" db="EMBL/GenBank/DDBJ databases">
        <title>Genome sequencing of Giardia lamblia Genotypes A2 and B isolates (DH and GS) and comparative analysis with the genomes of Genotypes A1 and E (WB and Pig).</title>
        <authorList>
            <person name="Adam R."/>
            <person name="Dahlstrom E."/>
            <person name="Martens C."/>
            <person name="Bruno D."/>
            <person name="Barbian K."/>
            <person name="Porcella S.F."/>
            <person name="Nash T."/>
        </authorList>
    </citation>
    <scope>NUCLEOTIDE SEQUENCE</scope>
    <source>
        <strain evidence="6">DH</strain>
    </source>
</reference>
<dbReference type="GO" id="GO:0001731">
    <property type="term" value="P:formation of translation preinitiation complex"/>
    <property type="evidence" value="ECO:0007669"/>
    <property type="project" value="TreeGrafter"/>
</dbReference>
<dbReference type="GO" id="GO:0003723">
    <property type="term" value="F:RNA binding"/>
    <property type="evidence" value="ECO:0007669"/>
    <property type="project" value="InterPro"/>
</dbReference>
<evidence type="ECO:0000256" key="2">
    <source>
        <dbReference type="PIRNR" id="PIRNR005067"/>
    </source>
</evidence>
<dbReference type="Pfam" id="PF17832">
    <property type="entry name" value="Pre-PUA"/>
    <property type="match status" value="1"/>
</dbReference>
<feature type="domain" description="Eukaryotic translation initiation factor 2D-like PUA RNA-binding" evidence="4">
    <location>
        <begin position="150"/>
        <end position="227"/>
    </location>
</feature>
<name>V6TLL6_GIAIN</name>
<dbReference type="VEuPathDB" id="GiardiaDB:QR46_1300"/>
<evidence type="ECO:0000259" key="4">
    <source>
        <dbReference type="Pfam" id="PF26292"/>
    </source>
</evidence>